<dbReference type="PANTHER" id="PTHR30055:SF222">
    <property type="entry name" value="REGULATORY PROTEIN"/>
    <property type="match status" value="1"/>
</dbReference>
<evidence type="ECO:0000259" key="3">
    <source>
        <dbReference type="PROSITE" id="PS50977"/>
    </source>
</evidence>
<evidence type="ECO:0000256" key="1">
    <source>
        <dbReference type="ARBA" id="ARBA00023125"/>
    </source>
</evidence>
<dbReference type="Proteomes" id="UP001519273">
    <property type="component" value="Unassembled WGS sequence"/>
</dbReference>
<dbReference type="PROSITE" id="PS50977">
    <property type="entry name" value="HTH_TETR_2"/>
    <property type="match status" value="1"/>
</dbReference>
<dbReference type="Gene3D" id="1.10.357.10">
    <property type="entry name" value="Tetracycline Repressor, domain 2"/>
    <property type="match status" value="1"/>
</dbReference>
<dbReference type="InterPro" id="IPR009057">
    <property type="entry name" value="Homeodomain-like_sf"/>
</dbReference>
<dbReference type="Gene3D" id="1.10.10.60">
    <property type="entry name" value="Homeodomain-like"/>
    <property type="match status" value="1"/>
</dbReference>
<organism evidence="4 5">
    <name type="scientific">Paenibacillus sediminis</name>
    <dbReference type="NCBI Taxonomy" id="664909"/>
    <lineage>
        <taxon>Bacteria</taxon>
        <taxon>Bacillati</taxon>
        <taxon>Bacillota</taxon>
        <taxon>Bacilli</taxon>
        <taxon>Bacillales</taxon>
        <taxon>Paenibacillaceae</taxon>
        <taxon>Paenibacillus</taxon>
    </lineage>
</organism>
<dbReference type="InterPro" id="IPR001647">
    <property type="entry name" value="HTH_TetR"/>
</dbReference>
<protein>
    <submittedName>
        <fullName evidence="4">AcrR family transcriptional regulator</fullName>
    </submittedName>
</protein>
<keyword evidence="1 2" id="KW-0238">DNA-binding</keyword>
<dbReference type="PRINTS" id="PR00455">
    <property type="entry name" value="HTHTETR"/>
</dbReference>
<feature type="DNA-binding region" description="H-T-H motif" evidence="2">
    <location>
        <begin position="47"/>
        <end position="66"/>
    </location>
</feature>
<dbReference type="EMBL" id="JAGGKP010000001">
    <property type="protein sequence ID" value="MBP1936533.1"/>
    <property type="molecule type" value="Genomic_DNA"/>
</dbReference>
<evidence type="ECO:0000313" key="4">
    <source>
        <dbReference type="EMBL" id="MBP1936533.1"/>
    </source>
</evidence>
<dbReference type="SUPFAM" id="SSF46689">
    <property type="entry name" value="Homeodomain-like"/>
    <property type="match status" value="1"/>
</dbReference>
<evidence type="ECO:0000313" key="5">
    <source>
        <dbReference type="Proteomes" id="UP001519273"/>
    </source>
</evidence>
<dbReference type="InterPro" id="IPR050109">
    <property type="entry name" value="HTH-type_TetR-like_transc_reg"/>
</dbReference>
<feature type="domain" description="HTH tetR-type" evidence="3">
    <location>
        <begin position="24"/>
        <end position="84"/>
    </location>
</feature>
<dbReference type="InterPro" id="IPR036271">
    <property type="entry name" value="Tet_transcr_reg_TetR-rel_C_sf"/>
</dbReference>
<dbReference type="SUPFAM" id="SSF48498">
    <property type="entry name" value="Tetracyclin repressor-like, C-terminal domain"/>
    <property type="match status" value="1"/>
</dbReference>
<dbReference type="RefSeq" id="WP_209846977.1">
    <property type="nucleotide sequence ID" value="NZ_CBCRVE010000002.1"/>
</dbReference>
<proteinExistence type="predicted"/>
<keyword evidence="5" id="KW-1185">Reference proteome</keyword>
<comment type="caution">
    <text evidence="4">The sequence shown here is derived from an EMBL/GenBank/DDBJ whole genome shotgun (WGS) entry which is preliminary data.</text>
</comment>
<evidence type="ECO:0000256" key="2">
    <source>
        <dbReference type="PROSITE-ProRule" id="PRU00335"/>
    </source>
</evidence>
<gene>
    <name evidence="4" type="ORF">J2Z20_001394</name>
</gene>
<name>A0ABS4H1Z5_9BACL</name>
<dbReference type="Pfam" id="PF00440">
    <property type="entry name" value="TetR_N"/>
    <property type="match status" value="1"/>
</dbReference>
<sequence length="222" mass="25658">MSEMMEQWLTELLNVNDKEEAKMTEKQIKILKAAVEIFSEKGYAASSTSEIAQKAGVAEGTIFRHYKTKKDLLISIVAPTVSKLIAPFVLKDFNKVLEAPYPKYEDFLRAVIKNRMEFARNNLQILKILIQEIPFQPDLRENFKQSIGKQVLERITKVVERYQKEGTIISIPPLSVIRLSVSTIIGFFLARFILFPELDWDEELETELTIDFIMHGLSPRYE</sequence>
<reference evidence="4 5" key="1">
    <citation type="submission" date="2021-03" db="EMBL/GenBank/DDBJ databases">
        <title>Genomic Encyclopedia of Type Strains, Phase IV (KMG-IV): sequencing the most valuable type-strain genomes for metagenomic binning, comparative biology and taxonomic classification.</title>
        <authorList>
            <person name="Goeker M."/>
        </authorList>
    </citation>
    <scope>NUCLEOTIDE SEQUENCE [LARGE SCALE GENOMIC DNA]</scope>
    <source>
        <strain evidence="4 5">DSM 23491</strain>
    </source>
</reference>
<accession>A0ABS4H1Z5</accession>
<dbReference type="PANTHER" id="PTHR30055">
    <property type="entry name" value="HTH-TYPE TRANSCRIPTIONAL REGULATOR RUTR"/>
    <property type="match status" value="1"/>
</dbReference>